<dbReference type="Gene3D" id="2.160.20.10">
    <property type="entry name" value="Single-stranded right-handed beta-helix, Pectin lyase-like"/>
    <property type="match status" value="1"/>
</dbReference>
<sequence length="622" mass="63637">MSGAFVAMIAAGAFAGPAPAARAGTTPDFGPNVKIFDPSVPVADINAYLQSISAEPEFGTGRHAVYFKPGVYGSAAGQNTPSTATGIVNSEVGYYTSIAGLGSSPADVRINGALHSEPRQNADGSSDGLTNFYRSLANLSINPIQRPVGADAQRARPEGVAAAHTMRWATSQASSLRRVDIQGDLDLNGAYGATLFGAEIADSRVSGTVHSGGDTGPGQAQYYVRDSQIGGWSGGSANLVFSGVRGAPAGDLTGRGITTLAATPVSRPAPFLTSRGDNYSVFVPKARINASGVNWATGSTAGTSIPISRFHIAKPGTDTAATINTALAAGKHLILTPGVYRLSEPIRVTRAGTVVMGMGYATLAPAGGQSAIEVGDVKGVVVAGLVVDAGIGGTVLVRVGTGNATAIGDATDPTTLSDLFVRVGGARPGSATIALRIDQSRVVLDDTWLWRADHGAGVGWTSNTSDTGLVVNGAEVTALGLFAEHHQKNQVVWNGERGRTVFYQSEFPYDPPNQAAWMDGVREGYASYKVTPGVTTHAVTGTAIYTLFTDSTFAGAPVHAWTAIEAPTRGSVRLTSMTTAVIALGGGIRHVVGDSGAAVDAARPNQVVPGFAASARLASFPS</sequence>
<gene>
    <name evidence="2" type="ORF">Acy02nite_50750</name>
</gene>
<evidence type="ECO:0000256" key="1">
    <source>
        <dbReference type="SAM" id="SignalP"/>
    </source>
</evidence>
<dbReference type="InterPro" id="IPR012334">
    <property type="entry name" value="Pectin_lyas_fold"/>
</dbReference>
<dbReference type="EMBL" id="BOMH01000037">
    <property type="protein sequence ID" value="GID67194.1"/>
    <property type="molecule type" value="Genomic_DNA"/>
</dbReference>
<evidence type="ECO:0000313" key="3">
    <source>
        <dbReference type="Proteomes" id="UP000619479"/>
    </source>
</evidence>
<feature type="signal peptide" evidence="1">
    <location>
        <begin position="1"/>
        <end position="20"/>
    </location>
</feature>
<evidence type="ECO:0000313" key="2">
    <source>
        <dbReference type="EMBL" id="GID67194.1"/>
    </source>
</evidence>
<feature type="chain" id="PRO_5036974006" description="Adenylyl cyclase" evidence="1">
    <location>
        <begin position="21"/>
        <end position="622"/>
    </location>
</feature>
<dbReference type="Proteomes" id="UP000619479">
    <property type="component" value="Unassembled WGS sequence"/>
</dbReference>
<protein>
    <recommendedName>
        <fullName evidence="4">Adenylyl cyclase</fullName>
    </recommendedName>
</protein>
<dbReference type="InterPro" id="IPR011050">
    <property type="entry name" value="Pectin_lyase_fold/virulence"/>
</dbReference>
<evidence type="ECO:0008006" key="4">
    <source>
        <dbReference type="Google" id="ProtNLM"/>
    </source>
</evidence>
<keyword evidence="1" id="KW-0732">Signal</keyword>
<accession>A0A919IK19</accession>
<keyword evidence="3" id="KW-1185">Reference proteome</keyword>
<proteinExistence type="predicted"/>
<dbReference type="SUPFAM" id="SSF51126">
    <property type="entry name" value="Pectin lyase-like"/>
    <property type="match status" value="1"/>
</dbReference>
<organism evidence="2 3">
    <name type="scientific">Actinoplanes cyaneus</name>
    <dbReference type="NCBI Taxonomy" id="52696"/>
    <lineage>
        <taxon>Bacteria</taxon>
        <taxon>Bacillati</taxon>
        <taxon>Actinomycetota</taxon>
        <taxon>Actinomycetes</taxon>
        <taxon>Micromonosporales</taxon>
        <taxon>Micromonosporaceae</taxon>
        <taxon>Actinoplanes</taxon>
    </lineage>
</organism>
<comment type="caution">
    <text evidence="2">The sequence shown here is derived from an EMBL/GenBank/DDBJ whole genome shotgun (WGS) entry which is preliminary data.</text>
</comment>
<dbReference type="AlphaFoldDB" id="A0A919IK19"/>
<name>A0A919IK19_9ACTN</name>
<reference evidence="2" key="1">
    <citation type="submission" date="2021-01" db="EMBL/GenBank/DDBJ databases">
        <title>Whole genome shotgun sequence of Actinoplanes cyaneus NBRC 14990.</title>
        <authorList>
            <person name="Komaki H."/>
            <person name="Tamura T."/>
        </authorList>
    </citation>
    <scope>NUCLEOTIDE SEQUENCE</scope>
    <source>
        <strain evidence="2">NBRC 14990</strain>
    </source>
</reference>
<dbReference type="InterPro" id="IPR059186">
    <property type="entry name" value="SACTE_4363"/>
</dbReference>
<dbReference type="CDD" id="cd23669">
    <property type="entry name" value="GH55_SacteLam55A-like"/>
    <property type="match status" value="1"/>
</dbReference>